<protein>
    <submittedName>
        <fullName evidence="1">Uncharacterized protein</fullName>
    </submittedName>
</protein>
<accession>D6U5C7</accession>
<gene>
    <name evidence="1" type="ORF">Krac_2445</name>
</gene>
<dbReference type="AlphaFoldDB" id="D6U5C7"/>
<reference evidence="1 2" key="1">
    <citation type="journal article" date="2011" name="Stand. Genomic Sci.">
        <title>Non-contiguous finished genome sequence and contextual data of the filamentous soil bacterium Ktedonobacter racemifer type strain (SOSP1-21).</title>
        <authorList>
            <person name="Chang Y.J."/>
            <person name="Land M."/>
            <person name="Hauser L."/>
            <person name="Chertkov O."/>
            <person name="Del Rio T.G."/>
            <person name="Nolan M."/>
            <person name="Copeland A."/>
            <person name="Tice H."/>
            <person name="Cheng J.F."/>
            <person name="Lucas S."/>
            <person name="Han C."/>
            <person name="Goodwin L."/>
            <person name="Pitluck S."/>
            <person name="Ivanova N."/>
            <person name="Ovchinikova G."/>
            <person name="Pati A."/>
            <person name="Chen A."/>
            <person name="Palaniappan K."/>
            <person name="Mavromatis K."/>
            <person name="Liolios K."/>
            <person name="Brettin T."/>
            <person name="Fiebig A."/>
            <person name="Rohde M."/>
            <person name="Abt B."/>
            <person name="Goker M."/>
            <person name="Detter J.C."/>
            <person name="Woyke T."/>
            <person name="Bristow J."/>
            <person name="Eisen J.A."/>
            <person name="Markowitz V."/>
            <person name="Hugenholtz P."/>
            <person name="Kyrpides N.C."/>
            <person name="Klenk H.P."/>
            <person name="Lapidus A."/>
        </authorList>
    </citation>
    <scope>NUCLEOTIDE SEQUENCE [LARGE SCALE GENOMIC DNA]</scope>
    <source>
        <strain evidence="2">DSM 44963</strain>
    </source>
</reference>
<evidence type="ECO:0000313" key="2">
    <source>
        <dbReference type="Proteomes" id="UP000004508"/>
    </source>
</evidence>
<proteinExistence type="predicted"/>
<name>D6U5C7_KTERA</name>
<organism evidence="1 2">
    <name type="scientific">Ktedonobacter racemifer DSM 44963</name>
    <dbReference type="NCBI Taxonomy" id="485913"/>
    <lineage>
        <taxon>Bacteria</taxon>
        <taxon>Bacillati</taxon>
        <taxon>Chloroflexota</taxon>
        <taxon>Ktedonobacteria</taxon>
        <taxon>Ktedonobacterales</taxon>
        <taxon>Ktedonobacteraceae</taxon>
        <taxon>Ktedonobacter</taxon>
    </lineage>
</organism>
<dbReference type="EMBL" id="ADVG01000004">
    <property type="protein sequence ID" value="EFH81707.1"/>
    <property type="molecule type" value="Genomic_DNA"/>
</dbReference>
<evidence type="ECO:0000313" key="1">
    <source>
        <dbReference type="EMBL" id="EFH81707.1"/>
    </source>
</evidence>
<keyword evidence="2" id="KW-1185">Reference proteome</keyword>
<sequence>MAAEAVSTRISPPSLTSFLRTTLARHEPLNTGSFSVHHGPLVCILAFPGLSYRVPQALAAVIYNGRNYRKERKDEAALREWLEC</sequence>
<comment type="caution">
    <text evidence="1">The sequence shown here is derived from an EMBL/GenBank/DDBJ whole genome shotgun (WGS) entry which is preliminary data.</text>
</comment>
<dbReference type="InParanoid" id="D6U5C7"/>
<dbReference type="Proteomes" id="UP000004508">
    <property type="component" value="Unassembled WGS sequence"/>
</dbReference>